<sequence length="566" mass="57359">MTRKPDRRSRDDFDPQSVPVYPVGRMEIRPGADGRDESAWLDGYEVPIPHGSSAREVLIEAMAARAAARPGSIKALRVVGLDANGSELELVVTADGTVHDVSAQASDSDSMVVTRKMLLGVGAGLTVVATGLVGAIALTSRDAPPPQAAGTRTVTYTPPATPTPTQLPALAPPGWSDHAEWASPPITSARPDVAVTGRGESSVVWMVTGQPQRMTAVSGTNGHVLWSVALGDQVTAGPVATVVNGQPVVMVVTGNTLRAWPADGSKASAGQSWALPTGSRVTLTAGGPIVRLDGQHVGLVDGAQLVQRVLPAAATPVAVLPGARLVAALGGQVWTVTTNTTAPAPAQLVAPKGTSVGSVVYADAQRLVATLVKGADTQHVQLASFPLAGGPKRNPQWHTGLLPAISIDPQQGLPVGDGWGVYGTTAVPWATGKAVGLPRDWSTFAISGKLGWGRSGDRILTVTEKGLAGASRTPPGAPVATEGATTPVGPVAMADGLALIPAADGRTTRVYAVLPEDPSATAPPSTTAPPATAKPKASSTAPGKATKPAPSKTPAPPRPSTSGAGR</sequence>
<keyword evidence="2" id="KW-0472">Membrane</keyword>
<dbReference type="RefSeq" id="WP_052589645.1">
    <property type="nucleotide sequence ID" value="NZ_CP011112.1"/>
</dbReference>
<feature type="compositionally biased region" description="Low complexity" evidence="1">
    <location>
        <begin position="518"/>
        <end position="550"/>
    </location>
</feature>
<dbReference type="OrthoDB" id="4565246at2"/>
<keyword evidence="2" id="KW-0812">Transmembrane</keyword>
<feature type="transmembrane region" description="Helical" evidence="2">
    <location>
        <begin position="117"/>
        <end position="138"/>
    </location>
</feature>
<proteinExistence type="predicted"/>
<evidence type="ECO:0000313" key="3">
    <source>
        <dbReference type="EMBL" id="AKU15041.1"/>
    </source>
</evidence>
<protein>
    <submittedName>
        <fullName evidence="3">Uncharacterized protein</fullName>
    </submittedName>
</protein>
<keyword evidence="2" id="KW-1133">Transmembrane helix</keyword>
<name>A0A0K1JEA9_9MICO</name>
<dbReference type="KEGG" id="lmoi:VV02_02830"/>
<evidence type="ECO:0000256" key="2">
    <source>
        <dbReference type="SAM" id="Phobius"/>
    </source>
</evidence>
<dbReference type="EMBL" id="CP011112">
    <property type="protein sequence ID" value="AKU15041.1"/>
    <property type="molecule type" value="Genomic_DNA"/>
</dbReference>
<feature type="region of interest" description="Disordered" evidence="1">
    <location>
        <begin position="516"/>
        <end position="566"/>
    </location>
</feature>
<gene>
    <name evidence="3" type="ORF">VV02_02830</name>
</gene>
<accession>A0A0K1JEA9</accession>
<reference evidence="3 4" key="1">
    <citation type="submission" date="2015-03" db="EMBL/GenBank/DDBJ databases">
        <title>Luteipulveratus halotolerans sp. nov., a novel actinobacterium (Dermacoccaceae) from Sarawak, Malaysia.</title>
        <authorList>
            <person name="Juboi H."/>
            <person name="Basik A."/>
            <person name="Shamsul S.S."/>
            <person name="Arnold P."/>
            <person name="Schmitt E.K."/>
            <person name="Sanglier J.-J."/>
            <person name="Yeo T."/>
        </authorList>
    </citation>
    <scope>NUCLEOTIDE SEQUENCE [LARGE SCALE GENOMIC DNA]</scope>
    <source>
        <strain evidence="3 4">MN07-A0370</strain>
    </source>
</reference>
<evidence type="ECO:0000313" key="4">
    <source>
        <dbReference type="Proteomes" id="UP000066480"/>
    </source>
</evidence>
<organism evidence="3 4">
    <name type="scientific">Luteipulveratus mongoliensis</name>
    <dbReference type="NCBI Taxonomy" id="571913"/>
    <lineage>
        <taxon>Bacteria</taxon>
        <taxon>Bacillati</taxon>
        <taxon>Actinomycetota</taxon>
        <taxon>Actinomycetes</taxon>
        <taxon>Micrococcales</taxon>
        <taxon>Dermacoccaceae</taxon>
        <taxon>Luteipulveratus</taxon>
    </lineage>
</organism>
<evidence type="ECO:0000256" key="1">
    <source>
        <dbReference type="SAM" id="MobiDB-lite"/>
    </source>
</evidence>
<dbReference type="Proteomes" id="UP000066480">
    <property type="component" value="Chromosome"/>
</dbReference>
<dbReference type="AlphaFoldDB" id="A0A0K1JEA9"/>
<dbReference type="PATRIC" id="fig|571913.6.peg.580"/>
<keyword evidence="4" id="KW-1185">Reference proteome</keyword>